<keyword evidence="2" id="KW-0808">Transferase</keyword>
<evidence type="ECO:0000259" key="1">
    <source>
        <dbReference type="PROSITE" id="PS51186"/>
    </source>
</evidence>
<dbReference type="RefSeq" id="WP_058636736.1">
    <property type="nucleotide sequence ID" value="NZ_LDPZ01000074.1"/>
</dbReference>
<comment type="caution">
    <text evidence="2">The sequence shown here is derived from an EMBL/GenBank/DDBJ whole genome shotgun (WGS) entry which is preliminary data.</text>
</comment>
<feature type="domain" description="N-acetyltransferase" evidence="1">
    <location>
        <begin position="18"/>
        <end position="169"/>
    </location>
</feature>
<dbReference type="InterPro" id="IPR016181">
    <property type="entry name" value="Acyl_CoA_acyltransferase"/>
</dbReference>
<dbReference type="SUPFAM" id="SSF55729">
    <property type="entry name" value="Acyl-CoA N-acyltransferases (Nat)"/>
    <property type="match status" value="1"/>
</dbReference>
<protein>
    <submittedName>
        <fullName evidence="2">Acetyltransferase</fullName>
    </submittedName>
</protein>
<dbReference type="Gene3D" id="3.40.630.30">
    <property type="match status" value="1"/>
</dbReference>
<dbReference type="PATRIC" id="fig|401562.3.peg.4812"/>
<dbReference type="PROSITE" id="PS51186">
    <property type="entry name" value="GNAT"/>
    <property type="match status" value="1"/>
</dbReference>
<reference evidence="2 3" key="1">
    <citation type="journal article" date="2016" name="Front. Microbiol.">
        <title>Genomic Resource of Rice Seed Associated Bacteria.</title>
        <authorList>
            <person name="Midha S."/>
            <person name="Bansal K."/>
            <person name="Sharma S."/>
            <person name="Kumar N."/>
            <person name="Patil P.P."/>
            <person name="Chaudhry V."/>
            <person name="Patil P.B."/>
        </authorList>
    </citation>
    <scope>NUCLEOTIDE SEQUENCE [LARGE SCALE GENOMIC DNA]</scope>
    <source>
        <strain evidence="2 3">NS226</strain>
    </source>
</reference>
<gene>
    <name evidence="2" type="ORF">NS226_21775</name>
</gene>
<name>A0A175R230_9HYPH</name>
<sequence length="196" mass="20395">MAAHPVSLFELLRSQPIVHLRAEMPGDVSAREALLDAAMGPGRVRKSSEALRRGRLPADGLALVAETEDGTLTGSVRLWNVAAGERGGAAVSALLLGPLAVLPGFEGFGIGSSLMRRTIAEATFRGHDAIVLVGDAPYYERFGFSADVAAGLTMPGPFERHRLLGLEIEPGALRGAEGMIAATGREITSEVIAAAA</sequence>
<dbReference type="EMBL" id="LDPZ01000074">
    <property type="protein sequence ID" value="KTQ84190.1"/>
    <property type="molecule type" value="Genomic_DNA"/>
</dbReference>
<organism evidence="2 3">
    <name type="scientific">Aureimonas ureilytica</name>
    <dbReference type="NCBI Taxonomy" id="401562"/>
    <lineage>
        <taxon>Bacteria</taxon>
        <taxon>Pseudomonadati</taxon>
        <taxon>Pseudomonadota</taxon>
        <taxon>Alphaproteobacteria</taxon>
        <taxon>Hyphomicrobiales</taxon>
        <taxon>Aurantimonadaceae</taxon>
        <taxon>Aureimonas</taxon>
    </lineage>
</organism>
<dbReference type="InterPro" id="IPR000182">
    <property type="entry name" value="GNAT_dom"/>
</dbReference>
<dbReference type="STRING" id="401562.NS365_10245"/>
<evidence type="ECO:0000313" key="3">
    <source>
        <dbReference type="Proteomes" id="UP000078272"/>
    </source>
</evidence>
<dbReference type="CDD" id="cd04301">
    <property type="entry name" value="NAT_SF"/>
    <property type="match status" value="1"/>
</dbReference>
<dbReference type="AlphaFoldDB" id="A0A175R230"/>
<proteinExistence type="predicted"/>
<dbReference type="Pfam" id="PF13508">
    <property type="entry name" value="Acetyltransf_7"/>
    <property type="match status" value="1"/>
</dbReference>
<dbReference type="GO" id="GO:0016747">
    <property type="term" value="F:acyltransferase activity, transferring groups other than amino-acyl groups"/>
    <property type="evidence" value="ECO:0007669"/>
    <property type="project" value="InterPro"/>
</dbReference>
<evidence type="ECO:0000313" key="2">
    <source>
        <dbReference type="EMBL" id="KTQ84190.1"/>
    </source>
</evidence>
<dbReference type="OrthoDB" id="9815099at2"/>
<accession>A0A175R230</accession>
<dbReference type="Proteomes" id="UP000078272">
    <property type="component" value="Unassembled WGS sequence"/>
</dbReference>